<feature type="chain" id="PRO_5041992744" evidence="1">
    <location>
        <begin position="20"/>
        <end position="102"/>
    </location>
</feature>
<evidence type="ECO:0000256" key="1">
    <source>
        <dbReference type="SAM" id="SignalP"/>
    </source>
</evidence>
<evidence type="ECO:0000313" key="2">
    <source>
        <dbReference type="EMBL" id="GMH07227.1"/>
    </source>
</evidence>
<evidence type="ECO:0000313" key="3">
    <source>
        <dbReference type="Proteomes" id="UP001279734"/>
    </source>
</evidence>
<accession>A0AAD3XJT8</accession>
<organism evidence="2 3">
    <name type="scientific">Nepenthes gracilis</name>
    <name type="common">Slender pitcher plant</name>
    <dbReference type="NCBI Taxonomy" id="150966"/>
    <lineage>
        <taxon>Eukaryota</taxon>
        <taxon>Viridiplantae</taxon>
        <taxon>Streptophyta</taxon>
        <taxon>Embryophyta</taxon>
        <taxon>Tracheophyta</taxon>
        <taxon>Spermatophyta</taxon>
        <taxon>Magnoliopsida</taxon>
        <taxon>eudicotyledons</taxon>
        <taxon>Gunneridae</taxon>
        <taxon>Pentapetalae</taxon>
        <taxon>Caryophyllales</taxon>
        <taxon>Nepenthaceae</taxon>
        <taxon>Nepenthes</taxon>
    </lineage>
</organism>
<name>A0AAD3XJT8_NEPGR</name>
<dbReference type="EMBL" id="BSYO01000007">
    <property type="protein sequence ID" value="GMH07227.1"/>
    <property type="molecule type" value="Genomic_DNA"/>
</dbReference>
<gene>
    <name evidence="2" type="ORF">Nepgr_009067</name>
</gene>
<keyword evidence="3" id="KW-1185">Reference proteome</keyword>
<keyword evidence="1" id="KW-0732">Signal</keyword>
<comment type="caution">
    <text evidence="2">The sequence shown here is derived from an EMBL/GenBank/DDBJ whole genome shotgun (WGS) entry which is preliminary data.</text>
</comment>
<dbReference type="AlphaFoldDB" id="A0AAD3XJT8"/>
<sequence>MGMPLRASLLRPPLLVVESSLLHLTLVQIQRLFVAGAVSRGRMDGAVLVRAAGDVVRTAFDGRGAGCGGSCDARDVDHSACAARFLREAAEGFGCLGEEIDC</sequence>
<feature type="signal peptide" evidence="1">
    <location>
        <begin position="1"/>
        <end position="19"/>
    </location>
</feature>
<protein>
    <submittedName>
        <fullName evidence="2">Uncharacterized protein</fullName>
    </submittedName>
</protein>
<proteinExistence type="predicted"/>
<reference evidence="2" key="1">
    <citation type="submission" date="2023-05" db="EMBL/GenBank/DDBJ databases">
        <title>Nepenthes gracilis genome sequencing.</title>
        <authorList>
            <person name="Fukushima K."/>
        </authorList>
    </citation>
    <scope>NUCLEOTIDE SEQUENCE</scope>
    <source>
        <strain evidence="2">SING2019-196</strain>
    </source>
</reference>
<dbReference type="Proteomes" id="UP001279734">
    <property type="component" value="Unassembled WGS sequence"/>
</dbReference>